<keyword evidence="1" id="KW-0472">Membrane</keyword>
<evidence type="ECO:0000313" key="3">
    <source>
        <dbReference type="Proteomes" id="UP000247792"/>
    </source>
</evidence>
<reference evidence="2 3" key="1">
    <citation type="submission" date="2018-05" db="EMBL/GenBank/DDBJ databases">
        <title>Genomic Encyclopedia of Type Strains, Phase IV (KMG-IV): sequencing the most valuable type-strain genomes for metagenomic binning, comparative biology and taxonomic classification.</title>
        <authorList>
            <person name="Goeker M."/>
        </authorList>
    </citation>
    <scope>NUCLEOTIDE SEQUENCE [LARGE SCALE GENOMIC DNA]</scope>
    <source>
        <strain evidence="2 3">DSM 19792</strain>
    </source>
</reference>
<comment type="caution">
    <text evidence="2">The sequence shown here is derived from an EMBL/GenBank/DDBJ whole genome shotgun (WGS) entry which is preliminary data.</text>
</comment>
<feature type="transmembrane region" description="Helical" evidence="1">
    <location>
        <begin position="93"/>
        <end position="116"/>
    </location>
</feature>
<evidence type="ECO:0000256" key="1">
    <source>
        <dbReference type="SAM" id="Phobius"/>
    </source>
</evidence>
<keyword evidence="1" id="KW-0812">Transmembrane</keyword>
<dbReference type="RefSeq" id="WP_110256760.1">
    <property type="nucleotide sequence ID" value="NZ_QJKB01000007.1"/>
</dbReference>
<keyword evidence="1" id="KW-1133">Transmembrane helix</keyword>
<dbReference type="AlphaFoldDB" id="A0A318J1C1"/>
<accession>A0A318J1C1</accession>
<keyword evidence="3" id="KW-1185">Reference proteome</keyword>
<gene>
    <name evidence="2" type="ORF">DFR42_107180</name>
</gene>
<sequence length="162" mass="18078">MPVTPFHFGLGAALKAVAPRHVSFLSFAAVNVFIDIESFYNLMNARFPVHAFFHTYLGAPLMAGFTILLFLLARWCASKFYLPNTYRWQQLSLLQVSVGALLGALSHVVFDSIMHADIQPLHPFSNENILHEAIPLLYLHLLCVLIGVLGLIGVYVRQADQV</sequence>
<feature type="transmembrane region" description="Helical" evidence="1">
    <location>
        <begin position="52"/>
        <end position="72"/>
    </location>
</feature>
<dbReference type="Proteomes" id="UP000247792">
    <property type="component" value="Unassembled WGS sequence"/>
</dbReference>
<evidence type="ECO:0000313" key="2">
    <source>
        <dbReference type="EMBL" id="PXX41529.1"/>
    </source>
</evidence>
<dbReference type="EMBL" id="QJKB01000007">
    <property type="protein sequence ID" value="PXX41529.1"/>
    <property type="molecule type" value="Genomic_DNA"/>
</dbReference>
<organism evidence="2 3">
    <name type="scientific">Undibacterium pigrum</name>
    <dbReference type="NCBI Taxonomy" id="401470"/>
    <lineage>
        <taxon>Bacteria</taxon>
        <taxon>Pseudomonadati</taxon>
        <taxon>Pseudomonadota</taxon>
        <taxon>Betaproteobacteria</taxon>
        <taxon>Burkholderiales</taxon>
        <taxon>Oxalobacteraceae</taxon>
        <taxon>Undibacterium</taxon>
    </lineage>
</organism>
<proteinExistence type="predicted"/>
<evidence type="ECO:0008006" key="4">
    <source>
        <dbReference type="Google" id="ProtNLM"/>
    </source>
</evidence>
<dbReference type="OrthoDB" id="272996at2"/>
<protein>
    <recommendedName>
        <fullName evidence="4">LexA-binding, inner membrane-associated hydrolase</fullName>
    </recommendedName>
</protein>
<name>A0A318J1C1_9BURK</name>
<feature type="transmembrane region" description="Helical" evidence="1">
    <location>
        <begin position="136"/>
        <end position="156"/>
    </location>
</feature>